<feature type="transmembrane region" description="Helical" evidence="1">
    <location>
        <begin position="76"/>
        <end position="98"/>
    </location>
</feature>
<dbReference type="OrthoDB" id="6366643at2759"/>
<evidence type="ECO:0000256" key="1">
    <source>
        <dbReference type="SAM" id="Phobius"/>
    </source>
</evidence>
<evidence type="ECO:0000313" key="3">
    <source>
        <dbReference type="Proteomes" id="UP000324222"/>
    </source>
</evidence>
<keyword evidence="1" id="KW-0472">Membrane</keyword>
<protein>
    <submittedName>
        <fullName evidence="2">Uncharacterized protein</fullName>
    </submittedName>
</protein>
<dbReference type="EMBL" id="VSRR010082147">
    <property type="protein sequence ID" value="MPC89779.1"/>
    <property type="molecule type" value="Genomic_DNA"/>
</dbReference>
<sequence>MYTHLPYSPDGSQVVKTAFWTPARGFTSLSPIPFFTDKFYNAVVNVTAKPFMPYWGEKMEQHHDGSRTTIYYGSDYQLLAVVASAMNFTVRVMPTISWAEVSREEKKYRVLLHIIIIVVIWLCVSAAFKASEIGSIGVYTTKVYSCPRYEIIRILEHNKIKEATRSHKNNTCLKHTRIF</sequence>
<dbReference type="AlphaFoldDB" id="A0A5B7J4Z6"/>
<keyword evidence="1" id="KW-1133">Transmembrane helix</keyword>
<accession>A0A5B7J4Z6</accession>
<gene>
    <name evidence="2" type="ORF">E2C01_084739</name>
</gene>
<organism evidence="2 3">
    <name type="scientific">Portunus trituberculatus</name>
    <name type="common">Swimming crab</name>
    <name type="synonym">Neptunus trituberculatus</name>
    <dbReference type="NCBI Taxonomy" id="210409"/>
    <lineage>
        <taxon>Eukaryota</taxon>
        <taxon>Metazoa</taxon>
        <taxon>Ecdysozoa</taxon>
        <taxon>Arthropoda</taxon>
        <taxon>Crustacea</taxon>
        <taxon>Multicrustacea</taxon>
        <taxon>Malacostraca</taxon>
        <taxon>Eumalacostraca</taxon>
        <taxon>Eucarida</taxon>
        <taxon>Decapoda</taxon>
        <taxon>Pleocyemata</taxon>
        <taxon>Brachyura</taxon>
        <taxon>Eubrachyura</taxon>
        <taxon>Portunoidea</taxon>
        <taxon>Portunidae</taxon>
        <taxon>Portuninae</taxon>
        <taxon>Portunus</taxon>
    </lineage>
</organism>
<feature type="transmembrane region" description="Helical" evidence="1">
    <location>
        <begin position="110"/>
        <end position="128"/>
    </location>
</feature>
<proteinExistence type="predicted"/>
<name>A0A5B7J4Z6_PORTR</name>
<keyword evidence="3" id="KW-1185">Reference proteome</keyword>
<comment type="caution">
    <text evidence="2">The sequence shown here is derived from an EMBL/GenBank/DDBJ whole genome shotgun (WGS) entry which is preliminary data.</text>
</comment>
<reference evidence="2 3" key="1">
    <citation type="submission" date="2019-05" db="EMBL/GenBank/DDBJ databases">
        <title>Another draft genome of Portunus trituberculatus and its Hox gene families provides insights of decapod evolution.</title>
        <authorList>
            <person name="Jeong J.-H."/>
            <person name="Song I."/>
            <person name="Kim S."/>
            <person name="Choi T."/>
            <person name="Kim D."/>
            <person name="Ryu S."/>
            <person name="Kim W."/>
        </authorList>
    </citation>
    <scope>NUCLEOTIDE SEQUENCE [LARGE SCALE GENOMIC DNA]</scope>
    <source>
        <tissue evidence="2">Muscle</tissue>
    </source>
</reference>
<evidence type="ECO:0000313" key="2">
    <source>
        <dbReference type="EMBL" id="MPC89779.1"/>
    </source>
</evidence>
<dbReference type="Proteomes" id="UP000324222">
    <property type="component" value="Unassembled WGS sequence"/>
</dbReference>
<keyword evidence="1" id="KW-0812">Transmembrane</keyword>